<feature type="domain" description="Cytochrome c" evidence="7">
    <location>
        <begin position="140"/>
        <end position="247"/>
    </location>
</feature>
<reference evidence="8 9" key="1">
    <citation type="journal article" date="2017" name="Arch. Microbiol.">
        <title>Mariprofundus micogutta sp. nov., a novel iron-oxidizing zetaproteobacterium isolated from a deep-sea hydrothermal field at the Bayonnaise knoll of the Izu-Ogasawara arc, and a description of Mariprofundales ord. nov. and Zetaproteobacteria classis nov.</title>
        <authorList>
            <person name="Makita H."/>
            <person name="Tanaka E."/>
            <person name="Mitsunobu S."/>
            <person name="Miyazaki M."/>
            <person name="Nunoura T."/>
            <person name="Uematsu K."/>
            <person name="Takaki Y."/>
            <person name="Nishi S."/>
            <person name="Shimamura S."/>
            <person name="Takai K."/>
        </authorList>
    </citation>
    <scope>NUCLEOTIDE SEQUENCE [LARGE SCALE GENOMIC DNA]</scope>
    <source>
        <strain evidence="8 9">ET2</strain>
    </source>
</reference>
<dbReference type="PROSITE" id="PS51007">
    <property type="entry name" value="CYTC"/>
    <property type="match status" value="1"/>
</dbReference>
<dbReference type="GO" id="GO:0009055">
    <property type="term" value="F:electron transfer activity"/>
    <property type="evidence" value="ECO:0007669"/>
    <property type="project" value="InterPro"/>
</dbReference>
<name>A0A1L8CPA5_9PROT</name>
<dbReference type="InterPro" id="IPR002327">
    <property type="entry name" value="Cyt_c_1A/1B"/>
</dbReference>
<dbReference type="InterPro" id="IPR036909">
    <property type="entry name" value="Cyt_c-like_dom_sf"/>
</dbReference>
<dbReference type="Gene3D" id="1.10.760.10">
    <property type="entry name" value="Cytochrome c-like domain"/>
    <property type="match status" value="1"/>
</dbReference>
<evidence type="ECO:0000256" key="1">
    <source>
        <dbReference type="ARBA" id="ARBA00022448"/>
    </source>
</evidence>
<keyword evidence="5 6" id="KW-0408">Iron</keyword>
<keyword evidence="2 6" id="KW-0349">Heme</keyword>
<evidence type="ECO:0000259" key="7">
    <source>
        <dbReference type="PROSITE" id="PS51007"/>
    </source>
</evidence>
<dbReference type="RefSeq" id="WP_227819438.1">
    <property type="nucleotide sequence ID" value="NZ_BDFD01000015.1"/>
</dbReference>
<dbReference type="SUPFAM" id="SSF46626">
    <property type="entry name" value="Cytochrome c"/>
    <property type="match status" value="1"/>
</dbReference>
<dbReference type="AlphaFoldDB" id="A0A1L8CPA5"/>
<evidence type="ECO:0000256" key="5">
    <source>
        <dbReference type="ARBA" id="ARBA00023004"/>
    </source>
</evidence>
<evidence type="ECO:0000313" key="9">
    <source>
        <dbReference type="Proteomes" id="UP000231632"/>
    </source>
</evidence>
<dbReference type="Proteomes" id="UP000231632">
    <property type="component" value="Unassembled WGS sequence"/>
</dbReference>
<dbReference type="PRINTS" id="PR00604">
    <property type="entry name" value="CYTCHRMECIAB"/>
</dbReference>
<comment type="caution">
    <text evidence="8">The sequence shown here is derived from an EMBL/GenBank/DDBJ whole genome shotgun (WGS) entry which is preliminary data.</text>
</comment>
<proteinExistence type="predicted"/>
<dbReference type="PANTHER" id="PTHR11961">
    <property type="entry name" value="CYTOCHROME C"/>
    <property type="match status" value="1"/>
</dbReference>
<organism evidence="8 9">
    <name type="scientific">Mariprofundus micogutta</name>
    <dbReference type="NCBI Taxonomy" id="1921010"/>
    <lineage>
        <taxon>Bacteria</taxon>
        <taxon>Pseudomonadati</taxon>
        <taxon>Pseudomonadota</taxon>
        <taxon>Candidatius Mariprofundia</taxon>
        <taxon>Mariprofundales</taxon>
        <taxon>Mariprofundaceae</taxon>
        <taxon>Mariprofundus</taxon>
    </lineage>
</organism>
<gene>
    <name evidence="8" type="ORF">MMIC_P1728</name>
</gene>
<dbReference type="EMBL" id="BDFD01000015">
    <property type="protein sequence ID" value="GAV20755.1"/>
    <property type="molecule type" value="Genomic_DNA"/>
</dbReference>
<accession>A0A1L8CPA5</accession>
<sequence>MKIILMMFITFGLALTGCNNYEEKEYPIVPVVEGPIASEPADPATVTDEATQAAEEAVDTVKDTAVEVADEVKPEMSVAPAPVETVPAVETPAQPAAPAVAPAAPAVVEPTPAAPAAVAPAPVEETPAAPVVEAPVVPAGDAVAGAAKAGKCKACHTFDAGGKNKVGPNLFGVHGRVAGKAAGFKYGSGLKGATFSWDDAALTAWVCDSKSAVKSLTGNSGAKTKMAKQNVCGADAQNVVAYLRSLK</sequence>
<keyword evidence="4" id="KW-0249">Electron transport</keyword>
<keyword evidence="3 6" id="KW-0479">Metal-binding</keyword>
<dbReference type="PROSITE" id="PS51257">
    <property type="entry name" value="PROKAR_LIPOPROTEIN"/>
    <property type="match status" value="1"/>
</dbReference>
<dbReference type="STRING" id="1921010.MMIC_P1728"/>
<keyword evidence="1" id="KW-0813">Transport</keyword>
<evidence type="ECO:0000256" key="2">
    <source>
        <dbReference type="ARBA" id="ARBA00022617"/>
    </source>
</evidence>
<evidence type="ECO:0000256" key="4">
    <source>
        <dbReference type="ARBA" id="ARBA00022982"/>
    </source>
</evidence>
<dbReference type="GO" id="GO:0020037">
    <property type="term" value="F:heme binding"/>
    <property type="evidence" value="ECO:0007669"/>
    <property type="project" value="InterPro"/>
</dbReference>
<evidence type="ECO:0000313" key="8">
    <source>
        <dbReference type="EMBL" id="GAV20755.1"/>
    </source>
</evidence>
<dbReference type="GO" id="GO:0046872">
    <property type="term" value="F:metal ion binding"/>
    <property type="evidence" value="ECO:0007669"/>
    <property type="project" value="UniProtKB-KW"/>
</dbReference>
<keyword evidence="9" id="KW-1185">Reference proteome</keyword>
<evidence type="ECO:0000256" key="3">
    <source>
        <dbReference type="ARBA" id="ARBA00022723"/>
    </source>
</evidence>
<protein>
    <submittedName>
        <fullName evidence="8">Cytochrome c</fullName>
    </submittedName>
</protein>
<dbReference type="InterPro" id="IPR009056">
    <property type="entry name" value="Cyt_c-like_dom"/>
</dbReference>
<evidence type="ECO:0000256" key="6">
    <source>
        <dbReference type="PROSITE-ProRule" id="PRU00433"/>
    </source>
</evidence>